<proteinExistence type="predicted"/>
<dbReference type="PANTHER" id="PTHR35397:SF1">
    <property type="entry name" value="ARMADILLO-LIKE HELICAL DOMAIN-CONTAINING PROTEIN"/>
    <property type="match status" value="1"/>
</dbReference>
<dbReference type="InterPro" id="IPR013887">
    <property type="entry name" value="UPF0592"/>
</dbReference>
<accession>A0A2P6NJN7</accession>
<dbReference type="Pfam" id="PF08578">
    <property type="entry name" value="DUF1765"/>
    <property type="match status" value="1"/>
</dbReference>
<sequence>MEKRSKRKWLSGAVHKLFGEHDSDEAGTLQRYPQWVLTLDKQARNVLDCIESLQAARRSFLGSDDRTSKSDSKVIRKFSALHTAVLEIIPTLRVNLFQLGEEASLTLRRRHTLRGSHNGETDGTYERYQDLGERYPKQIRTTRELLLDLYEHMQPIIIEMTEHCSEFWSLIDPPSIRRWEPVFFKFSYLVITRGELDAWYLTCATYTMEDLSWAKKHRMLMYKSQIAAIKHIPEIRSPDAAAAVYWLSILAVHYFKLPKHCGEPIFQALREKTNESAKEEYMLQYDYRIDETLPNYFTGQSFTTEVIMNFDAGADSSWSASLEDIQREVMHDDALPVYHTHSLFLWGRFHSQLDLRYAQKNWLPSEENHNQEITMQDDKLNRKITSMNEEGSWISILMNKRSVYHRFLREWLEYVLRYKDIAGGDNFTMLSVAGFSVISHHFLLTNISEDFTKQMEECVCSTFKAETSLFNLFMKMVRELFMRTPSDDKVMIGSALVTFDERLDYLASNGISFLSIQFDIEFFLLIARLIVDADHHQLVIQILTTMYDYASLFSGKYRKQLWEDFILGDQFESLFCHWDLIVFKRKYMKERELDINSPRGSRTTLSDDYLDFELLQKLEEQIRKIEGKVTGVNLKEFYDRKFLDSHLLYCVNSLEEYKRYEDKYRNWEEKNIELPPLQPLVVVKSKG</sequence>
<dbReference type="PANTHER" id="PTHR35397">
    <property type="entry name" value="C2 DOMAIN-CONTAINING PROTEIN-RELATED"/>
    <property type="match status" value="1"/>
</dbReference>
<organism evidence="2 3">
    <name type="scientific">Planoprotostelium fungivorum</name>
    <dbReference type="NCBI Taxonomy" id="1890364"/>
    <lineage>
        <taxon>Eukaryota</taxon>
        <taxon>Amoebozoa</taxon>
        <taxon>Evosea</taxon>
        <taxon>Variosea</taxon>
        <taxon>Cavosteliida</taxon>
        <taxon>Cavosteliaceae</taxon>
        <taxon>Planoprotostelium</taxon>
    </lineage>
</organism>
<evidence type="ECO:0000313" key="3">
    <source>
        <dbReference type="Proteomes" id="UP000241769"/>
    </source>
</evidence>
<dbReference type="AlphaFoldDB" id="A0A2P6NJN7"/>
<dbReference type="InParanoid" id="A0A2P6NJN7"/>
<dbReference type="STRING" id="1890364.A0A2P6NJN7"/>
<name>A0A2P6NJN7_9EUKA</name>
<keyword evidence="1" id="KW-0175">Coiled coil</keyword>
<dbReference type="EMBL" id="MDYQ01000069">
    <property type="protein sequence ID" value="PRP84154.1"/>
    <property type="molecule type" value="Genomic_DNA"/>
</dbReference>
<gene>
    <name evidence="2" type="ORF">PROFUN_04145</name>
</gene>
<reference evidence="2 3" key="1">
    <citation type="journal article" date="2018" name="Genome Biol. Evol.">
        <title>Multiple Roots of Fruiting Body Formation in Amoebozoa.</title>
        <authorList>
            <person name="Hillmann F."/>
            <person name="Forbes G."/>
            <person name="Novohradska S."/>
            <person name="Ferling I."/>
            <person name="Riege K."/>
            <person name="Groth M."/>
            <person name="Westermann M."/>
            <person name="Marz M."/>
            <person name="Spaller T."/>
            <person name="Winckler T."/>
            <person name="Schaap P."/>
            <person name="Glockner G."/>
        </authorList>
    </citation>
    <scope>NUCLEOTIDE SEQUENCE [LARGE SCALE GENOMIC DNA]</scope>
    <source>
        <strain evidence="2 3">Jena</strain>
    </source>
</reference>
<dbReference type="Proteomes" id="UP000241769">
    <property type="component" value="Unassembled WGS sequence"/>
</dbReference>
<evidence type="ECO:0000313" key="2">
    <source>
        <dbReference type="EMBL" id="PRP84154.1"/>
    </source>
</evidence>
<protein>
    <submittedName>
        <fullName evidence="2">Uncharacterized protein</fullName>
    </submittedName>
</protein>
<feature type="coiled-coil region" evidence="1">
    <location>
        <begin position="615"/>
        <end position="670"/>
    </location>
</feature>
<evidence type="ECO:0000256" key="1">
    <source>
        <dbReference type="SAM" id="Coils"/>
    </source>
</evidence>
<keyword evidence="3" id="KW-1185">Reference proteome</keyword>
<comment type="caution">
    <text evidence="2">The sequence shown here is derived from an EMBL/GenBank/DDBJ whole genome shotgun (WGS) entry which is preliminary data.</text>
</comment>